<reference evidence="4 5" key="1">
    <citation type="submission" date="2019-05" db="EMBL/GenBank/DDBJ databases">
        <title>Panacibacter sp. strain 17mud1-8 Genome sequencing and assembly.</title>
        <authorList>
            <person name="Chhetri G."/>
        </authorList>
    </citation>
    <scope>NUCLEOTIDE SEQUENCE [LARGE SCALE GENOMIC DNA]</scope>
    <source>
        <strain evidence="4 5">17mud1-8</strain>
    </source>
</reference>
<keyword evidence="1" id="KW-0444">Lipid biosynthesis</keyword>
<dbReference type="AlphaFoldDB" id="A0A4V6XAR7"/>
<keyword evidence="5" id="KW-1185">Reference proteome</keyword>
<dbReference type="GO" id="GO:0008770">
    <property type="term" value="F:[acyl-carrier-protein] phosphodiesterase activity"/>
    <property type="evidence" value="ECO:0007669"/>
    <property type="project" value="InterPro"/>
</dbReference>
<evidence type="ECO:0000256" key="2">
    <source>
        <dbReference type="ARBA" id="ARBA00022801"/>
    </source>
</evidence>
<evidence type="ECO:0000313" key="4">
    <source>
        <dbReference type="EMBL" id="TKK64653.1"/>
    </source>
</evidence>
<gene>
    <name evidence="4" type="ORF">FC093_22130</name>
</gene>
<sequence>MNYLAHAYLSFNHPEILAGNMMSDFVKGKQKFIYSNEIQKGITLHRLIDQFTDTHAATHDAKQYFRPAVGLYAGAFVDIVYDHFLALDNTLHSAQGLARFAETTYDILEKFEVILPQKFARMLPYMRTQNWLYNYRTIQGIENSFGGLVHRAVYLNNSLAAFNAFMQHYDELKQCYTAFFPEVKSFVQAQLLLLSTENKGI</sequence>
<dbReference type="Proteomes" id="UP000305848">
    <property type="component" value="Unassembled WGS sequence"/>
</dbReference>
<dbReference type="RefSeq" id="WP_137264006.1">
    <property type="nucleotide sequence ID" value="NZ_SZQL01000030.1"/>
</dbReference>
<comment type="caution">
    <text evidence="4">The sequence shown here is derived from an EMBL/GenBank/DDBJ whole genome shotgun (WGS) entry which is preliminary data.</text>
</comment>
<dbReference type="PANTHER" id="PTHR38764:SF1">
    <property type="entry name" value="ACYL CARRIER PROTEIN PHOSPHODIESTERASE"/>
    <property type="match status" value="1"/>
</dbReference>
<name>A0A4V6XAR7_9BACT</name>
<dbReference type="GO" id="GO:0006633">
    <property type="term" value="P:fatty acid biosynthetic process"/>
    <property type="evidence" value="ECO:0007669"/>
    <property type="project" value="InterPro"/>
</dbReference>
<evidence type="ECO:0000256" key="1">
    <source>
        <dbReference type="ARBA" id="ARBA00022516"/>
    </source>
</evidence>
<accession>A0A4V6XAR7</accession>
<keyword evidence="2" id="KW-0378">Hydrolase</keyword>
<dbReference type="InterPro" id="IPR007431">
    <property type="entry name" value="ACP_PD"/>
</dbReference>
<keyword evidence="3" id="KW-0443">Lipid metabolism</keyword>
<dbReference type="OrthoDB" id="8442777at2"/>
<dbReference type="PANTHER" id="PTHR38764">
    <property type="entry name" value="ACYL CARRIER PROTEIN PHOSPHODIESTERASE"/>
    <property type="match status" value="1"/>
</dbReference>
<dbReference type="PIRSF" id="PIRSF011489">
    <property type="entry name" value="DUF479"/>
    <property type="match status" value="1"/>
</dbReference>
<dbReference type="EMBL" id="SZQL01000030">
    <property type="protein sequence ID" value="TKK64653.1"/>
    <property type="molecule type" value="Genomic_DNA"/>
</dbReference>
<evidence type="ECO:0000313" key="5">
    <source>
        <dbReference type="Proteomes" id="UP000305848"/>
    </source>
</evidence>
<protein>
    <submittedName>
        <fullName evidence="4">DUF479 domain-containing protein</fullName>
    </submittedName>
</protein>
<dbReference type="Pfam" id="PF04336">
    <property type="entry name" value="ACP_PD"/>
    <property type="match status" value="1"/>
</dbReference>
<proteinExistence type="predicted"/>
<evidence type="ECO:0000256" key="3">
    <source>
        <dbReference type="ARBA" id="ARBA00023098"/>
    </source>
</evidence>
<organism evidence="4 5">
    <name type="scientific">Ilyomonas limi</name>
    <dbReference type="NCBI Taxonomy" id="2575867"/>
    <lineage>
        <taxon>Bacteria</taxon>
        <taxon>Pseudomonadati</taxon>
        <taxon>Bacteroidota</taxon>
        <taxon>Chitinophagia</taxon>
        <taxon>Chitinophagales</taxon>
        <taxon>Chitinophagaceae</taxon>
        <taxon>Ilyomonas</taxon>
    </lineage>
</organism>